<dbReference type="InterPro" id="IPR029058">
    <property type="entry name" value="AB_hydrolase_fold"/>
</dbReference>
<proteinExistence type="inferred from homology"/>
<sequence length="578" mass="63683">MRLLPPLQFFLACTASTPTTPTPLAKTLNGTYTGRHVPTLNQDLFLNIPFAHAPRFANPTPHNQSWPDVRSAEWYGPICHQSITPARIAETNVSGVHEECLNLNVVRPAGHDTAKDGKLPVLVWLHGGGFTNGFAADLNSNFSYIVKHSVEIGTPVMAVTINYRLGVFGFPGGEEVQREGVANLGLKDQRIALRWIQENIEAFGGDRDKVTLWGQSAGAYSIVNQMLAYGGQDEGLFSRVVVYSGGLGLANSGSVTRGDRVRVMEAVEKGTRCEGRGLACLRGVDAGLLFEVAKNASSATTFWSAVDGDFVREVPSVQLMRGGFPRNLKILTGSNSDEGLAFLGTLPELNTEDDVTNLLRQLFPQARNETLRKLMDAYPVEAGGPPFSLPVDETDWLCKGVQAVGFRCTAQSRRVAAITGDYAYLYSRRTLARTAAELGLTSYSYRFDTWPFGKEVQNGKFRPGFAVHSAEYSYFLGYGREHHWFEDNPVVANSSSHRALSYGIMTKLVSFVHSGDPNVVKAPGFPTWPKYNIKEPTNLVLNATEKPDILNVHVEPDTFRKEGFRLFEMYPYELDLTS</sequence>
<evidence type="ECO:0000256" key="2">
    <source>
        <dbReference type="ARBA" id="ARBA00022801"/>
    </source>
</evidence>
<reference evidence="5" key="1">
    <citation type="journal article" date="2023" name="Mol. Phylogenet. Evol.">
        <title>Genome-scale phylogeny and comparative genomics of the fungal order Sordariales.</title>
        <authorList>
            <person name="Hensen N."/>
            <person name="Bonometti L."/>
            <person name="Westerberg I."/>
            <person name="Brannstrom I.O."/>
            <person name="Guillou S."/>
            <person name="Cros-Aarteil S."/>
            <person name="Calhoun S."/>
            <person name="Haridas S."/>
            <person name="Kuo A."/>
            <person name="Mondo S."/>
            <person name="Pangilinan J."/>
            <person name="Riley R."/>
            <person name="LaButti K."/>
            <person name="Andreopoulos B."/>
            <person name="Lipzen A."/>
            <person name="Chen C."/>
            <person name="Yan M."/>
            <person name="Daum C."/>
            <person name="Ng V."/>
            <person name="Clum A."/>
            <person name="Steindorff A."/>
            <person name="Ohm R.A."/>
            <person name="Martin F."/>
            <person name="Silar P."/>
            <person name="Natvig D.O."/>
            <person name="Lalanne C."/>
            <person name="Gautier V."/>
            <person name="Ament-Velasquez S.L."/>
            <person name="Kruys A."/>
            <person name="Hutchinson M.I."/>
            <person name="Powell A.J."/>
            <person name="Barry K."/>
            <person name="Miller A.N."/>
            <person name="Grigoriev I.V."/>
            <person name="Debuchy R."/>
            <person name="Gladieux P."/>
            <person name="Hiltunen Thoren M."/>
            <person name="Johannesson H."/>
        </authorList>
    </citation>
    <scope>NUCLEOTIDE SEQUENCE</scope>
    <source>
        <strain evidence="5">PSN243</strain>
    </source>
</reference>
<dbReference type="Gene3D" id="3.40.50.1820">
    <property type="entry name" value="alpha/beta hydrolase"/>
    <property type="match status" value="1"/>
</dbReference>
<accession>A0AAV9GSH6</accession>
<dbReference type="EC" id="3.1.1.-" evidence="3"/>
<evidence type="ECO:0000313" key="6">
    <source>
        <dbReference type="Proteomes" id="UP001321760"/>
    </source>
</evidence>
<evidence type="ECO:0000259" key="4">
    <source>
        <dbReference type="Pfam" id="PF00135"/>
    </source>
</evidence>
<organism evidence="5 6">
    <name type="scientific">Podospora aff. communis PSN243</name>
    <dbReference type="NCBI Taxonomy" id="3040156"/>
    <lineage>
        <taxon>Eukaryota</taxon>
        <taxon>Fungi</taxon>
        <taxon>Dikarya</taxon>
        <taxon>Ascomycota</taxon>
        <taxon>Pezizomycotina</taxon>
        <taxon>Sordariomycetes</taxon>
        <taxon>Sordariomycetidae</taxon>
        <taxon>Sordariales</taxon>
        <taxon>Podosporaceae</taxon>
        <taxon>Podospora</taxon>
    </lineage>
</organism>
<keyword evidence="2 3" id="KW-0378">Hydrolase</keyword>
<gene>
    <name evidence="5" type="ORF">QBC34DRAFT_296888</name>
</gene>
<dbReference type="SUPFAM" id="SSF53474">
    <property type="entry name" value="alpha/beta-Hydrolases"/>
    <property type="match status" value="1"/>
</dbReference>
<dbReference type="PANTHER" id="PTHR43918">
    <property type="entry name" value="ACETYLCHOLINESTERASE"/>
    <property type="match status" value="1"/>
</dbReference>
<dbReference type="InterPro" id="IPR050654">
    <property type="entry name" value="AChE-related_enzymes"/>
</dbReference>
<comment type="similarity">
    <text evidence="1 3">Belongs to the type-B carboxylesterase/lipase family.</text>
</comment>
<dbReference type="Pfam" id="PF00135">
    <property type="entry name" value="COesterase"/>
    <property type="match status" value="1"/>
</dbReference>
<dbReference type="InterPro" id="IPR019826">
    <property type="entry name" value="Carboxylesterase_B_AS"/>
</dbReference>
<dbReference type="PROSITE" id="PS00122">
    <property type="entry name" value="CARBOXYLESTERASE_B_1"/>
    <property type="match status" value="1"/>
</dbReference>
<comment type="caution">
    <text evidence="5">The sequence shown here is derived from an EMBL/GenBank/DDBJ whole genome shotgun (WGS) entry which is preliminary data.</text>
</comment>
<evidence type="ECO:0000313" key="5">
    <source>
        <dbReference type="EMBL" id="KAK4450500.1"/>
    </source>
</evidence>
<dbReference type="Proteomes" id="UP001321760">
    <property type="component" value="Unassembled WGS sequence"/>
</dbReference>
<evidence type="ECO:0000256" key="1">
    <source>
        <dbReference type="ARBA" id="ARBA00005964"/>
    </source>
</evidence>
<dbReference type="AlphaFoldDB" id="A0AAV9GSH6"/>
<evidence type="ECO:0000256" key="3">
    <source>
        <dbReference type="RuleBase" id="RU361235"/>
    </source>
</evidence>
<keyword evidence="6" id="KW-1185">Reference proteome</keyword>
<protein>
    <recommendedName>
        <fullName evidence="3">Carboxylic ester hydrolase</fullName>
        <ecNumber evidence="3">3.1.1.-</ecNumber>
    </recommendedName>
</protein>
<reference evidence="5" key="2">
    <citation type="submission" date="2023-05" db="EMBL/GenBank/DDBJ databases">
        <authorList>
            <consortium name="Lawrence Berkeley National Laboratory"/>
            <person name="Steindorff A."/>
            <person name="Hensen N."/>
            <person name="Bonometti L."/>
            <person name="Westerberg I."/>
            <person name="Brannstrom I.O."/>
            <person name="Guillou S."/>
            <person name="Cros-Aarteil S."/>
            <person name="Calhoun S."/>
            <person name="Haridas S."/>
            <person name="Kuo A."/>
            <person name="Mondo S."/>
            <person name="Pangilinan J."/>
            <person name="Riley R."/>
            <person name="Labutti K."/>
            <person name="Andreopoulos B."/>
            <person name="Lipzen A."/>
            <person name="Chen C."/>
            <person name="Yanf M."/>
            <person name="Daum C."/>
            <person name="Ng V."/>
            <person name="Clum A."/>
            <person name="Ohm R."/>
            <person name="Martin F."/>
            <person name="Silar P."/>
            <person name="Natvig D."/>
            <person name="Lalanne C."/>
            <person name="Gautier V."/>
            <person name="Ament-Velasquez S.L."/>
            <person name="Kruys A."/>
            <person name="Hutchinson M.I."/>
            <person name="Powell A.J."/>
            <person name="Barry K."/>
            <person name="Miller A.N."/>
            <person name="Grigoriev I.V."/>
            <person name="Debuchy R."/>
            <person name="Gladieux P."/>
            <person name="Thoren M.H."/>
            <person name="Johannesson H."/>
        </authorList>
    </citation>
    <scope>NUCLEOTIDE SEQUENCE</scope>
    <source>
        <strain evidence="5">PSN243</strain>
    </source>
</reference>
<dbReference type="PANTHER" id="PTHR43918:SF4">
    <property type="entry name" value="CARBOXYLIC ESTER HYDROLASE"/>
    <property type="match status" value="1"/>
</dbReference>
<dbReference type="EMBL" id="MU865932">
    <property type="protein sequence ID" value="KAK4450500.1"/>
    <property type="molecule type" value="Genomic_DNA"/>
</dbReference>
<name>A0AAV9GSH6_9PEZI</name>
<dbReference type="InterPro" id="IPR002018">
    <property type="entry name" value="CarbesteraseB"/>
</dbReference>
<feature type="domain" description="Carboxylesterase type B" evidence="4">
    <location>
        <begin position="25"/>
        <end position="545"/>
    </location>
</feature>
<dbReference type="GO" id="GO:0052689">
    <property type="term" value="F:carboxylic ester hydrolase activity"/>
    <property type="evidence" value="ECO:0007669"/>
    <property type="project" value="TreeGrafter"/>
</dbReference>